<keyword evidence="1" id="KW-1133">Transmembrane helix</keyword>
<sequence>MIDKAIIVPGALIALLELIRYLLQLLNG</sequence>
<protein>
    <submittedName>
        <fullName evidence="2">Damage inducible protein</fullName>
    </submittedName>
</protein>
<evidence type="ECO:0000313" key="3">
    <source>
        <dbReference type="Proteomes" id="UP000856143"/>
    </source>
</evidence>
<keyword evidence="1" id="KW-0812">Transmembrane</keyword>
<accession>A0AAN5LB08</accession>
<name>A0AAN5LB08_KLEOX</name>
<dbReference type="Proteomes" id="UP000856143">
    <property type="component" value="Unassembled WGS sequence"/>
</dbReference>
<keyword evidence="1" id="KW-0472">Membrane</keyword>
<organism evidence="2 3">
    <name type="scientific">Klebsiella oxytoca</name>
    <dbReference type="NCBI Taxonomy" id="571"/>
    <lineage>
        <taxon>Bacteria</taxon>
        <taxon>Pseudomonadati</taxon>
        <taxon>Pseudomonadota</taxon>
        <taxon>Gammaproteobacteria</taxon>
        <taxon>Enterobacterales</taxon>
        <taxon>Enterobacteriaceae</taxon>
        <taxon>Klebsiella/Raoultella group</taxon>
        <taxon>Klebsiella</taxon>
    </lineage>
</organism>
<dbReference type="EMBL" id="DACSEO010000056">
    <property type="protein sequence ID" value="HAT1683214.1"/>
    <property type="molecule type" value="Genomic_DNA"/>
</dbReference>
<proteinExistence type="predicted"/>
<dbReference type="AlphaFoldDB" id="A0AAN5LB08"/>
<comment type="caution">
    <text evidence="2">The sequence shown here is derived from an EMBL/GenBank/DDBJ whole genome shotgun (WGS) entry which is preliminary data.</text>
</comment>
<gene>
    <name evidence="2" type="ORF">I8Y21_003939</name>
</gene>
<reference evidence="2" key="1">
    <citation type="journal article" date="2018" name="Genome Biol.">
        <title>SKESA: strategic k-mer extension for scrupulous assemblies.</title>
        <authorList>
            <person name="Souvorov A."/>
            <person name="Agarwala R."/>
            <person name="Lipman D.J."/>
        </authorList>
    </citation>
    <scope>NUCLEOTIDE SEQUENCE</scope>
    <source>
        <strain evidence="2">R404</strain>
    </source>
</reference>
<evidence type="ECO:0000256" key="1">
    <source>
        <dbReference type="SAM" id="Phobius"/>
    </source>
</evidence>
<feature type="transmembrane region" description="Helical" evidence="1">
    <location>
        <begin position="6"/>
        <end position="23"/>
    </location>
</feature>
<reference evidence="2" key="2">
    <citation type="submission" date="2020-11" db="EMBL/GenBank/DDBJ databases">
        <authorList>
            <consortium name="NCBI Pathogen Detection Project"/>
        </authorList>
    </citation>
    <scope>NUCLEOTIDE SEQUENCE</scope>
    <source>
        <strain evidence="2">R404</strain>
    </source>
</reference>
<dbReference type="InterPro" id="IPR048189">
    <property type="entry name" value="DinQ-like"/>
</dbReference>
<dbReference type="NCBIfam" id="NF041472">
    <property type="entry name" value="toxin_DinQ"/>
    <property type="match status" value="1"/>
</dbReference>
<evidence type="ECO:0000313" key="2">
    <source>
        <dbReference type="EMBL" id="HAT1683214.1"/>
    </source>
</evidence>